<gene>
    <name evidence="1" type="ORF">PENANT_c089G04323</name>
</gene>
<evidence type="ECO:0000313" key="2">
    <source>
        <dbReference type="Proteomes" id="UP000191672"/>
    </source>
</evidence>
<dbReference type="AlphaFoldDB" id="A0A1V6PNH8"/>
<organism evidence="1 2">
    <name type="scientific">Penicillium antarcticum</name>
    <dbReference type="NCBI Taxonomy" id="416450"/>
    <lineage>
        <taxon>Eukaryota</taxon>
        <taxon>Fungi</taxon>
        <taxon>Dikarya</taxon>
        <taxon>Ascomycota</taxon>
        <taxon>Pezizomycotina</taxon>
        <taxon>Eurotiomycetes</taxon>
        <taxon>Eurotiomycetidae</taxon>
        <taxon>Eurotiales</taxon>
        <taxon>Aspergillaceae</taxon>
        <taxon>Penicillium</taxon>
    </lineage>
</organism>
<name>A0A1V6PNH8_9EURO</name>
<protein>
    <submittedName>
        <fullName evidence="1">Uncharacterized protein</fullName>
    </submittedName>
</protein>
<comment type="caution">
    <text evidence="1">The sequence shown here is derived from an EMBL/GenBank/DDBJ whole genome shotgun (WGS) entry which is preliminary data.</text>
</comment>
<dbReference type="EMBL" id="MDYN01000089">
    <property type="protein sequence ID" value="OQD78096.1"/>
    <property type="molecule type" value="Genomic_DNA"/>
</dbReference>
<sequence>MSLPHYVSEIGESSYSGSTVYSAESDVEDITHSDFESEYIPSETSEDRDFVVSDSESLSCVSVETSAPERSDYNILDDDVGVVGTGDKSIKPLKTITKRTVNRNGRETVQYLVLWYSWETAEPVAQ</sequence>
<evidence type="ECO:0000313" key="1">
    <source>
        <dbReference type="EMBL" id="OQD78096.1"/>
    </source>
</evidence>
<keyword evidence="2" id="KW-1185">Reference proteome</keyword>
<dbReference type="Proteomes" id="UP000191672">
    <property type="component" value="Unassembled WGS sequence"/>
</dbReference>
<reference evidence="2" key="1">
    <citation type="journal article" date="2017" name="Nat. Microbiol.">
        <title>Global analysis of biosynthetic gene clusters reveals vast potential of secondary metabolite production in Penicillium species.</title>
        <authorList>
            <person name="Nielsen J.C."/>
            <person name="Grijseels S."/>
            <person name="Prigent S."/>
            <person name="Ji B."/>
            <person name="Dainat J."/>
            <person name="Nielsen K.F."/>
            <person name="Frisvad J.C."/>
            <person name="Workman M."/>
            <person name="Nielsen J."/>
        </authorList>
    </citation>
    <scope>NUCLEOTIDE SEQUENCE [LARGE SCALE GENOMIC DNA]</scope>
    <source>
        <strain evidence="2">IBT 31811</strain>
    </source>
</reference>
<proteinExistence type="predicted"/>
<accession>A0A1V6PNH8</accession>
<dbReference type="STRING" id="416450.A0A1V6PNH8"/>